<name>A0A1S4CN30_TOBAC</name>
<dbReference type="AlphaFoldDB" id="A0A1S4CN30"/>
<organism evidence="2">
    <name type="scientific">Nicotiana tabacum</name>
    <name type="common">Common tobacco</name>
    <dbReference type="NCBI Taxonomy" id="4097"/>
    <lineage>
        <taxon>Eukaryota</taxon>
        <taxon>Viridiplantae</taxon>
        <taxon>Streptophyta</taxon>
        <taxon>Embryophyta</taxon>
        <taxon>Tracheophyta</taxon>
        <taxon>Spermatophyta</taxon>
        <taxon>Magnoliopsida</taxon>
        <taxon>eudicotyledons</taxon>
        <taxon>Gunneridae</taxon>
        <taxon>Pentapetalae</taxon>
        <taxon>asterids</taxon>
        <taxon>lamiids</taxon>
        <taxon>Solanales</taxon>
        <taxon>Solanaceae</taxon>
        <taxon>Nicotianoideae</taxon>
        <taxon>Nicotianeae</taxon>
        <taxon>Nicotiana</taxon>
    </lineage>
</organism>
<sequence length="190" mass="22005">MDMIGPIEPAASNGHHCILIAIDYFTKWVEVSTNNSVTKKVVAYFVRKNIAYRFGIPESIITYNAANLNSDLMREICEKFIIVHRNSTGYKPQMNGVAKVANKNIKRNIRKIVDNDRQWHEKLSFTLLDNRSTMRTSTRDVQTPYKRNHTSQEDLDSWILLDDYDKRQYLLRAEVSPVPDSRGFHLVSAE</sequence>
<accession>A0A1S4CN30</accession>
<dbReference type="SMR" id="A0A1S4CN30"/>
<dbReference type="PANTHER" id="PTHR37984:SF5">
    <property type="entry name" value="PROTEIN NYNRIN-LIKE"/>
    <property type="match status" value="1"/>
</dbReference>
<dbReference type="GO" id="GO:0003676">
    <property type="term" value="F:nucleic acid binding"/>
    <property type="evidence" value="ECO:0007669"/>
    <property type="project" value="InterPro"/>
</dbReference>
<dbReference type="KEGG" id="nta:107820824"/>
<dbReference type="GO" id="GO:0015074">
    <property type="term" value="P:DNA integration"/>
    <property type="evidence" value="ECO:0007669"/>
    <property type="project" value="InterPro"/>
</dbReference>
<dbReference type="InterPro" id="IPR001584">
    <property type="entry name" value="Integrase_cat-core"/>
</dbReference>
<dbReference type="Gene3D" id="3.30.420.10">
    <property type="entry name" value="Ribonuclease H-like superfamily/Ribonuclease H"/>
    <property type="match status" value="1"/>
</dbReference>
<dbReference type="OrthoDB" id="1936587at2759"/>
<evidence type="ECO:0000313" key="2">
    <source>
        <dbReference type="RefSeq" id="XP_016502653.1"/>
    </source>
</evidence>
<dbReference type="RefSeq" id="XP_016502653.1">
    <property type="nucleotide sequence ID" value="XM_016647167.1"/>
</dbReference>
<dbReference type="InterPro" id="IPR050951">
    <property type="entry name" value="Retrovirus_Pol_polyprotein"/>
</dbReference>
<feature type="domain" description="Integrase catalytic" evidence="1">
    <location>
        <begin position="1"/>
        <end position="152"/>
    </location>
</feature>
<protein>
    <recommendedName>
        <fullName evidence="1">Integrase catalytic domain-containing protein</fullName>
    </recommendedName>
</protein>
<dbReference type="PANTHER" id="PTHR37984">
    <property type="entry name" value="PROTEIN CBG26694"/>
    <property type="match status" value="1"/>
</dbReference>
<dbReference type="InterPro" id="IPR012337">
    <property type="entry name" value="RNaseH-like_sf"/>
</dbReference>
<evidence type="ECO:0000259" key="1">
    <source>
        <dbReference type="PROSITE" id="PS50994"/>
    </source>
</evidence>
<gene>
    <name evidence="2" type="primary">LOC107820824</name>
</gene>
<dbReference type="InterPro" id="IPR036397">
    <property type="entry name" value="RNaseH_sf"/>
</dbReference>
<dbReference type="STRING" id="4097.A0A1S4CN30"/>
<dbReference type="PaxDb" id="4097-A0A1S4CN30"/>
<proteinExistence type="predicted"/>
<dbReference type="SUPFAM" id="SSF53098">
    <property type="entry name" value="Ribonuclease H-like"/>
    <property type="match status" value="1"/>
</dbReference>
<reference evidence="2" key="1">
    <citation type="submission" date="2025-08" db="UniProtKB">
        <authorList>
            <consortium name="RefSeq"/>
        </authorList>
    </citation>
    <scope>IDENTIFICATION</scope>
</reference>
<dbReference type="PROSITE" id="PS50994">
    <property type="entry name" value="INTEGRASE"/>
    <property type="match status" value="1"/>
</dbReference>